<keyword evidence="2" id="KW-1133">Transmembrane helix</keyword>
<dbReference type="Proteomes" id="UP000608522">
    <property type="component" value="Unassembled WGS sequence"/>
</dbReference>
<keyword evidence="4" id="KW-1185">Reference proteome</keyword>
<evidence type="ECO:0000313" key="3">
    <source>
        <dbReference type="EMBL" id="GHI79752.1"/>
    </source>
</evidence>
<feature type="compositionally biased region" description="Pro residues" evidence="1">
    <location>
        <begin position="157"/>
        <end position="178"/>
    </location>
</feature>
<accession>A0ABQ3TH63</accession>
<sequence>MHGPGLPPQHGPQSDSGGVMALRVVFVLLPILSCGFLAWGSLLRLALVTRKSRDWALMVTSGVLAVVWMALIQADPTPEVNGWQGNLGAGGSIFSGFAICVYFLVADIKHHEARRSAPTAQWYPAQSAPYVHPQPSGPSYGYPPATATTRPSTATPTPAPTPAPAPPQVPPQPTPPPRIGQVRAELDELSELLRKQTPPAGGPRHDPHQTPFQDPPQ</sequence>
<evidence type="ECO:0000256" key="1">
    <source>
        <dbReference type="SAM" id="MobiDB-lite"/>
    </source>
</evidence>
<comment type="caution">
    <text evidence="3">The sequence shown here is derived from an EMBL/GenBank/DDBJ whole genome shotgun (WGS) entry which is preliminary data.</text>
</comment>
<feature type="transmembrane region" description="Helical" evidence="2">
    <location>
        <begin position="20"/>
        <end position="43"/>
    </location>
</feature>
<name>A0ABQ3TH63_9ACTN</name>
<gene>
    <name evidence="3" type="ORF">Sspor_53130</name>
</gene>
<reference evidence="4" key="1">
    <citation type="submission" date="2023-07" db="EMBL/GenBank/DDBJ databases">
        <title>Whole genome shotgun sequence of Streptomyces spororaveus NBRC 15456.</title>
        <authorList>
            <person name="Komaki H."/>
            <person name="Tamura T."/>
        </authorList>
    </citation>
    <scope>NUCLEOTIDE SEQUENCE [LARGE SCALE GENOMIC DNA]</scope>
    <source>
        <strain evidence="4">NBRC 15456</strain>
    </source>
</reference>
<organism evidence="3 4">
    <name type="scientific">Streptomyces spororaveus</name>
    <dbReference type="NCBI Taxonomy" id="284039"/>
    <lineage>
        <taxon>Bacteria</taxon>
        <taxon>Bacillati</taxon>
        <taxon>Actinomycetota</taxon>
        <taxon>Actinomycetes</taxon>
        <taxon>Kitasatosporales</taxon>
        <taxon>Streptomycetaceae</taxon>
        <taxon>Streptomyces</taxon>
    </lineage>
</organism>
<proteinExistence type="predicted"/>
<evidence type="ECO:0008006" key="5">
    <source>
        <dbReference type="Google" id="ProtNLM"/>
    </source>
</evidence>
<evidence type="ECO:0000256" key="2">
    <source>
        <dbReference type="SAM" id="Phobius"/>
    </source>
</evidence>
<feature type="transmembrane region" description="Helical" evidence="2">
    <location>
        <begin position="86"/>
        <end position="105"/>
    </location>
</feature>
<feature type="compositionally biased region" description="Low complexity" evidence="1">
    <location>
        <begin position="137"/>
        <end position="156"/>
    </location>
</feature>
<feature type="region of interest" description="Disordered" evidence="1">
    <location>
        <begin position="134"/>
        <end position="217"/>
    </location>
</feature>
<feature type="transmembrane region" description="Helical" evidence="2">
    <location>
        <begin position="55"/>
        <end position="74"/>
    </location>
</feature>
<protein>
    <recommendedName>
        <fullName evidence="5">Integral membrane protein</fullName>
    </recommendedName>
</protein>
<keyword evidence="2" id="KW-0472">Membrane</keyword>
<evidence type="ECO:0000313" key="4">
    <source>
        <dbReference type="Proteomes" id="UP000608522"/>
    </source>
</evidence>
<dbReference type="EMBL" id="BNED01000005">
    <property type="protein sequence ID" value="GHI79752.1"/>
    <property type="molecule type" value="Genomic_DNA"/>
</dbReference>
<keyword evidence="2" id="KW-0812">Transmembrane</keyword>